<feature type="transmembrane region" description="Helical" evidence="1">
    <location>
        <begin position="58"/>
        <end position="75"/>
    </location>
</feature>
<gene>
    <name evidence="2" type="ORF">VJ920_01110</name>
</gene>
<evidence type="ECO:0000313" key="2">
    <source>
        <dbReference type="EMBL" id="MEC4293906.1"/>
    </source>
</evidence>
<keyword evidence="1" id="KW-1133">Transmembrane helix</keyword>
<organism evidence="2 3">
    <name type="scientific">Adlercreutzia shanghongiae</name>
    <dbReference type="NCBI Taxonomy" id="3111773"/>
    <lineage>
        <taxon>Bacteria</taxon>
        <taxon>Bacillati</taxon>
        <taxon>Actinomycetota</taxon>
        <taxon>Coriobacteriia</taxon>
        <taxon>Eggerthellales</taxon>
        <taxon>Eggerthellaceae</taxon>
        <taxon>Adlercreutzia</taxon>
    </lineage>
</organism>
<proteinExistence type="predicted"/>
<comment type="caution">
    <text evidence="2">The sequence shown here is derived from an EMBL/GenBank/DDBJ whole genome shotgun (WGS) entry which is preliminary data.</text>
</comment>
<dbReference type="EMBL" id="JAYMFH010000001">
    <property type="protein sequence ID" value="MEC4293906.1"/>
    <property type="molecule type" value="Genomic_DNA"/>
</dbReference>
<feature type="transmembrane region" description="Helical" evidence="1">
    <location>
        <begin position="34"/>
        <end position="51"/>
    </location>
</feature>
<dbReference type="RefSeq" id="WP_326438495.1">
    <property type="nucleotide sequence ID" value="NZ_JAYMFH010000001.1"/>
</dbReference>
<feature type="transmembrane region" description="Helical" evidence="1">
    <location>
        <begin position="81"/>
        <end position="97"/>
    </location>
</feature>
<dbReference type="Proteomes" id="UP001343724">
    <property type="component" value="Unassembled WGS sequence"/>
</dbReference>
<keyword evidence="1" id="KW-0472">Membrane</keyword>
<evidence type="ECO:0000256" key="1">
    <source>
        <dbReference type="SAM" id="Phobius"/>
    </source>
</evidence>
<accession>A0ABU6IVR0</accession>
<keyword evidence="1" id="KW-0812">Transmembrane</keyword>
<keyword evidence="3" id="KW-1185">Reference proteome</keyword>
<feature type="transmembrane region" description="Helical" evidence="1">
    <location>
        <begin position="109"/>
        <end position="134"/>
    </location>
</feature>
<reference evidence="2 3" key="1">
    <citation type="submission" date="2024-01" db="EMBL/GenBank/DDBJ databases">
        <title>novel species in genus Adlercreutzia.</title>
        <authorList>
            <person name="Liu X."/>
        </authorList>
    </citation>
    <scope>NUCLEOTIDE SEQUENCE [LARGE SCALE GENOMIC DNA]</scope>
    <source>
        <strain evidence="2 3">R22</strain>
    </source>
</reference>
<evidence type="ECO:0000313" key="3">
    <source>
        <dbReference type="Proteomes" id="UP001343724"/>
    </source>
</evidence>
<protein>
    <submittedName>
        <fullName evidence="2">Uncharacterized protein</fullName>
    </submittedName>
</protein>
<sequence>MLRQVLGTLALFAALVLFGLVTRPAALALPRVFGFHAVLVALPSAFALTFSLRKGLRFPLVAGAVVLFSLLLSLMSPVMGVSSLAPMAVAALAYGGFRKGESRKAFAVGCVYGAFFYPCTVAASLGLGALSLAYLQGSVFVLLAAALLGGALAVLGAVSATGLADRR</sequence>
<name>A0ABU6IVR0_9ACTN</name>
<feature type="transmembrane region" description="Helical" evidence="1">
    <location>
        <begin position="140"/>
        <end position="164"/>
    </location>
</feature>